<evidence type="ECO:0000313" key="2">
    <source>
        <dbReference type="EMBL" id="QPR31394.1"/>
    </source>
</evidence>
<dbReference type="Proteomes" id="UP000594774">
    <property type="component" value="Chromosome"/>
</dbReference>
<dbReference type="Proteomes" id="UP001223646">
    <property type="component" value="Unassembled WGS sequence"/>
</dbReference>
<reference evidence="1" key="2">
    <citation type="submission" date="2023-05" db="EMBL/GenBank/DDBJ databases">
        <authorList>
            <person name="Du J."/>
        </authorList>
    </citation>
    <scope>NUCLEOTIDE SEQUENCE</scope>
    <source>
        <strain evidence="1">UMB1064</strain>
    </source>
</reference>
<evidence type="ECO:0000313" key="4">
    <source>
        <dbReference type="Proteomes" id="UP000594774"/>
    </source>
</evidence>
<sequence length="73" mass="8489">MRASNANVSYQDLKKVCDFYFERRPSRGGDHETYKTPWRGDPRVNIQNRYGKAKPYQVNQVLAAVDKLLLEGK</sequence>
<organism evidence="1 6">
    <name type="scientific">Corynebacterium amycolatum</name>
    <dbReference type="NCBI Taxonomy" id="43765"/>
    <lineage>
        <taxon>Bacteria</taxon>
        <taxon>Bacillati</taxon>
        <taxon>Actinomycetota</taxon>
        <taxon>Actinomycetes</taxon>
        <taxon>Mycobacteriales</taxon>
        <taxon>Corynebacteriaceae</taxon>
        <taxon>Corynebacterium</taxon>
    </lineage>
</organism>
<dbReference type="EMBL" id="CP066023">
    <property type="protein sequence ID" value="QQB83273.1"/>
    <property type="molecule type" value="Genomic_DNA"/>
</dbReference>
<accession>A0AAW9SWQ3</accession>
<evidence type="ECO:0000313" key="3">
    <source>
        <dbReference type="EMBL" id="QQB83273.1"/>
    </source>
</evidence>
<gene>
    <name evidence="2" type="ORF">I6G95_02755</name>
    <name evidence="3" type="ORF">I6H48_03350</name>
    <name evidence="1" type="ORF">QP460_010020</name>
</gene>
<reference evidence="1" key="3">
    <citation type="submission" date="2024-05" db="EMBL/GenBank/DDBJ databases">
        <authorList>
            <person name="Wolfe A."/>
        </authorList>
    </citation>
    <scope>NUCLEOTIDE SEQUENCE</scope>
    <source>
        <strain evidence="1">UMB1064</strain>
    </source>
</reference>
<evidence type="ECO:0000313" key="1">
    <source>
        <dbReference type="EMBL" id="MEO3717920.1"/>
    </source>
</evidence>
<dbReference type="Proteomes" id="UP000595198">
    <property type="component" value="Chromosome"/>
</dbReference>
<dbReference type="EMBL" id="CP065628">
    <property type="protein sequence ID" value="QPR31394.1"/>
    <property type="molecule type" value="Genomic_DNA"/>
</dbReference>
<name>A0AAW9SWQ3_CORAY</name>
<reference evidence="4 5" key="1">
    <citation type="submission" date="2020-12" db="EMBL/GenBank/DDBJ databases">
        <title>FDA dAtabase for Regulatory Grade micrObial Sequences (FDA-ARGOS): Supporting development and validation of Infectious Disease Dx tests.</title>
        <authorList>
            <person name="Sproer C."/>
            <person name="Gronow S."/>
            <person name="Severitt S."/>
            <person name="Schroder I."/>
            <person name="Tallon L."/>
            <person name="Sadzewicz L."/>
            <person name="Zhao X."/>
            <person name="Boylan J."/>
            <person name="Ott S."/>
            <person name="Bowen H."/>
            <person name="Vavikolanu K."/>
            <person name="Mehta A."/>
            <person name="Aluvathingal J."/>
            <person name="Nadendla S."/>
            <person name="Lowell S."/>
            <person name="Myers T."/>
            <person name="Yan Y."/>
            <person name="Sichtig H."/>
        </authorList>
    </citation>
    <scope>NUCLEOTIDE SEQUENCE [LARGE SCALE GENOMIC DNA]</scope>
    <source>
        <strain evidence="2 4">FDAARGOS_938</strain>
        <strain evidence="3 5">FDAARGOS_991</strain>
    </source>
</reference>
<keyword evidence="5" id="KW-1185">Reference proteome</keyword>
<dbReference type="EMBL" id="JASOOY020000033">
    <property type="protein sequence ID" value="MEO3717920.1"/>
    <property type="molecule type" value="Genomic_DNA"/>
</dbReference>
<evidence type="ECO:0000313" key="6">
    <source>
        <dbReference type="Proteomes" id="UP001223646"/>
    </source>
</evidence>
<evidence type="ECO:0000313" key="5">
    <source>
        <dbReference type="Proteomes" id="UP000595198"/>
    </source>
</evidence>
<dbReference type="RefSeq" id="WP_048732076.1">
    <property type="nucleotide sequence ID" value="NZ_CP066023.1"/>
</dbReference>
<dbReference type="AlphaFoldDB" id="A0AAW9SWQ3"/>
<proteinExistence type="predicted"/>
<protein>
    <submittedName>
        <fullName evidence="1">Toxin HicA</fullName>
    </submittedName>
</protein>